<gene>
    <name evidence="9" type="ORF">SOMG_04920</name>
</gene>
<proteinExistence type="inferred from homology"/>
<keyword evidence="10" id="KW-1185">Reference proteome</keyword>
<dbReference type="InterPro" id="IPR036291">
    <property type="entry name" value="NAD(P)-bd_dom_sf"/>
</dbReference>
<dbReference type="GO" id="GO:0004022">
    <property type="term" value="F:alcohol dehydrogenase (NAD+) activity"/>
    <property type="evidence" value="ECO:0007669"/>
    <property type="project" value="TreeGrafter"/>
</dbReference>
<dbReference type="GO" id="GO:0005737">
    <property type="term" value="C:cytoplasm"/>
    <property type="evidence" value="ECO:0007669"/>
    <property type="project" value="TreeGrafter"/>
</dbReference>
<evidence type="ECO:0000259" key="8">
    <source>
        <dbReference type="Pfam" id="PF00107"/>
    </source>
</evidence>
<dbReference type="InterPro" id="IPR013149">
    <property type="entry name" value="ADH-like_C"/>
</dbReference>
<evidence type="ECO:0000256" key="4">
    <source>
        <dbReference type="ARBA" id="ARBA00022833"/>
    </source>
</evidence>
<keyword evidence="3" id="KW-0479">Metal-binding</keyword>
<dbReference type="PANTHER" id="PTHR42940:SF3">
    <property type="entry name" value="ALCOHOL DEHYDROGENASE 1-RELATED"/>
    <property type="match status" value="1"/>
</dbReference>
<dbReference type="PANTHER" id="PTHR42940">
    <property type="entry name" value="ALCOHOL DEHYDROGENASE 1-RELATED"/>
    <property type="match status" value="1"/>
</dbReference>
<dbReference type="KEGG" id="som:SOMG_04920"/>
<sequence>MPLWKWLLPLCVLGLLYRALKEANIKPAGWVVLPGAGGGLGHLAVQYAKAMNMRVLAIDTGTDKEELCKSLRAEAFVDFRKVSDLVSTVKDLMNGGPRGVLVLSTSAKSYQQAT</sequence>
<evidence type="ECO:0000256" key="7">
    <source>
        <dbReference type="SAM" id="SignalP"/>
    </source>
</evidence>
<dbReference type="FunFam" id="3.40.50.720:FF:000039">
    <property type="entry name" value="Alcohol dehydrogenase AdhP"/>
    <property type="match status" value="1"/>
</dbReference>
<feature type="domain" description="Alcohol dehydrogenase-like C-terminal" evidence="8">
    <location>
        <begin position="39"/>
        <end position="113"/>
    </location>
</feature>
<comment type="similarity">
    <text evidence="2">Belongs to the zinc-containing alcohol dehydrogenase family.</text>
</comment>
<dbReference type="RefSeq" id="XP_056039820.1">
    <property type="nucleotide sequence ID" value="XM_056183696.1"/>
</dbReference>
<dbReference type="AlphaFoldDB" id="A0AAE9WFS7"/>
<keyword evidence="4" id="KW-0862">Zinc</keyword>
<dbReference type="SUPFAM" id="SSF51735">
    <property type="entry name" value="NAD(P)-binding Rossmann-fold domains"/>
    <property type="match status" value="1"/>
</dbReference>
<keyword evidence="7" id="KW-0732">Signal</keyword>
<evidence type="ECO:0000313" key="9">
    <source>
        <dbReference type="EMBL" id="WBW75577.1"/>
    </source>
</evidence>
<evidence type="ECO:0000256" key="5">
    <source>
        <dbReference type="ARBA" id="ARBA00023002"/>
    </source>
</evidence>
<dbReference type="Pfam" id="PF00107">
    <property type="entry name" value="ADH_zinc_N"/>
    <property type="match status" value="1"/>
</dbReference>
<keyword evidence="5" id="KW-0560">Oxidoreductase</keyword>
<feature type="signal peptide" evidence="7">
    <location>
        <begin position="1"/>
        <end position="22"/>
    </location>
</feature>
<reference evidence="9 10" key="1">
    <citation type="journal article" date="2023" name="G3 (Bethesda)">
        <title>A high-quality reference genome for the fission yeast Schizosaccharomyces osmophilus.</title>
        <authorList>
            <person name="Jia G.S."/>
            <person name="Zhang W.C."/>
            <person name="Liang Y."/>
            <person name="Liu X.H."/>
            <person name="Rhind N."/>
            <person name="Pidoux A."/>
            <person name="Brysch-Herzberg M."/>
            <person name="Du L.L."/>
        </authorList>
    </citation>
    <scope>NUCLEOTIDE SEQUENCE [LARGE SCALE GENOMIC DNA]</scope>
    <source>
        <strain evidence="9 10">CBS 15793</strain>
    </source>
</reference>
<dbReference type="Gene3D" id="3.40.50.720">
    <property type="entry name" value="NAD(P)-binding Rossmann-like Domain"/>
    <property type="match status" value="1"/>
</dbReference>
<dbReference type="Proteomes" id="UP001212411">
    <property type="component" value="Chromosome 3"/>
</dbReference>
<dbReference type="GO" id="GO:0046872">
    <property type="term" value="F:metal ion binding"/>
    <property type="evidence" value="ECO:0007669"/>
    <property type="project" value="UniProtKB-KW"/>
</dbReference>
<dbReference type="GeneID" id="80878385"/>
<evidence type="ECO:0000256" key="1">
    <source>
        <dbReference type="ARBA" id="ARBA00001947"/>
    </source>
</evidence>
<evidence type="ECO:0000256" key="6">
    <source>
        <dbReference type="ARBA" id="ARBA00023027"/>
    </source>
</evidence>
<organism evidence="9 10">
    <name type="scientific">Schizosaccharomyces osmophilus</name>
    <dbReference type="NCBI Taxonomy" id="2545709"/>
    <lineage>
        <taxon>Eukaryota</taxon>
        <taxon>Fungi</taxon>
        <taxon>Dikarya</taxon>
        <taxon>Ascomycota</taxon>
        <taxon>Taphrinomycotina</taxon>
        <taxon>Schizosaccharomycetes</taxon>
        <taxon>Schizosaccharomycetales</taxon>
        <taxon>Schizosaccharomycetaceae</taxon>
        <taxon>Schizosaccharomyces</taxon>
    </lineage>
</organism>
<feature type="chain" id="PRO_5041971264" evidence="7">
    <location>
        <begin position="23"/>
        <end position="114"/>
    </location>
</feature>
<evidence type="ECO:0000256" key="2">
    <source>
        <dbReference type="ARBA" id="ARBA00008072"/>
    </source>
</evidence>
<comment type="cofactor">
    <cofactor evidence="1">
        <name>Zn(2+)</name>
        <dbReference type="ChEBI" id="CHEBI:29105"/>
    </cofactor>
</comment>
<evidence type="ECO:0000256" key="3">
    <source>
        <dbReference type="ARBA" id="ARBA00022723"/>
    </source>
</evidence>
<keyword evidence="6" id="KW-0520">NAD</keyword>
<dbReference type="EMBL" id="CP115613">
    <property type="protein sequence ID" value="WBW75577.1"/>
    <property type="molecule type" value="Genomic_DNA"/>
</dbReference>
<name>A0AAE9WFS7_9SCHI</name>
<accession>A0AAE9WFS7</accession>
<protein>
    <submittedName>
        <fullName evidence="9">Alcohol dehydrogenase Adh1-like</fullName>
    </submittedName>
</protein>
<evidence type="ECO:0000313" key="10">
    <source>
        <dbReference type="Proteomes" id="UP001212411"/>
    </source>
</evidence>